<feature type="compositionally biased region" description="Low complexity" evidence="1">
    <location>
        <begin position="1"/>
        <end position="14"/>
    </location>
</feature>
<feature type="compositionally biased region" description="Low complexity" evidence="1">
    <location>
        <begin position="119"/>
        <end position="133"/>
    </location>
</feature>
<gene>
    <name evidence="3" type="ORF">K8W24_04680</name>
</gene>
<feature type="region of interest" description="Disordered" evidence="1">
    <location>
        <begin position="166"/>
        <end position="284"/>
    </location>
</feature>
<proteinExistence type="predicted"/>
<keyword evidence="2" id="KW-1133">Transmembrane helix</keyword>
<feature type="compositionally biased region" description="Low complexity" evidence="1">
    <location>
        <begin position="201"/>
        <end position="210"/>
    </location>
</feature>
<organism evidence="3 4">
    <name type="scientific">Brachybacterium paraconglomeratum</name>
    <dbReference type="NCBI Taxonomy" id="173362"/>
    <lineage>
        <taxon>Bacteria</taxon>
        <taxon>Bacillati</taxon>
        <taxon>Actinomycetota</taxon>
        <taxon>Actinomycetes</taxon>
        <taxon>Micrococcales</taxon>
        <taxon>Dermabacteraceae</taxon>
        <taxon>Brachybacterium</taxon>
    </lineage>
</organism>
<feature type="region of interest" description="Disordered" evidence="1">
    <location>
        <begin position="90"/>
        <end position="134"/>
    </location>
</feature>
<evidence type="ECO:0000313" key="3">
    <source>
        <dbReference type="EMBL" id="HJF49082.1"/>
    </source>
</evidence>
<accession>A0A921GLQ3</accession>
<comment type="caution">
    <text evidence="3">The sequence shown here is derived from an EMBL/GenBank/DDBJ whole genome shotgun (WGS) entry which is preliminary data.</text>
</comment>
<dbReference type="EMBL" id="DYWO01000144">
    <property type="protein sequence ID" value="HJF49082.1"/>
    <property type="molecule type" value="Genomic_DNA"/>
</dbReference>
<evidence type="ECO:0000256" key="2">
    <source>
        <dbReference type="SAM" id="Phobius"/>
    </source>
</evidence>
<feature type="compositionally biased region" description="Polar residues" evidence="1">
    <location>
        <begin position="229"/>
        <end position="239"/>
    </location>
</feature>
<feature type="compositionally biased region" description="Low complexity" evidence="1">
    <location>
        <begin position="260"/>
        <end position="284"/>
    </location>
</feature>
<feature type="compositionally biased region" description="Polar residues" evidence="1">
    <location>
        <begin position="166"/>
        <end position="185"/>
    </location>
</feature>
<reference evidence="3" key="2">
    <citation type="submission" date="2021-09" db="EMBL/GenBank/DDBJ databases">
        <authorList>
            <person name="Gilroy R."/>
        </authorList>
    </citation>
    <scope>NUCLEOTIDE SEQUENCE</scope>
    <source>
        <strain evidence="3">1647</strain>
    </source>
</reference>
<evidence type="ECO:0000313" key="4">
    <source>
        <dbReference type="Proteomes" id="UP000775129"/>
    </source>
</evidence>
<feature type="compositionally biased region" description="Basic and acidic residues" evidence="1">
    <location>
        <begin position="91"/>
        <end position="102"/>
    </location>
</feature>
<protein>
    <submittedName>
        <fullName evidence="3">Uncharacterized protein</fullName>
    </submittedName>
</protein>
<name>A0A921GLQ3_9MICO</name>
<reference evidence="3" key="1">
    <citation type="journal article" date="2021" name="PeerJ">
        <title>Extensive microbial diversity within the chicken gut microbiome revealed by metagenomics and culture.</title>
        <authorList>
            <person name="Gilroy R."/>
            <person name="Ravi A."/>
            <person name="Getino M."/>
            <person name="Pursley I."/>
            <person name="Horton D.L."/>
            <person name="Alikhan N.F."/>
            <person name="Baker D."/>
            <person name="Gharbi K."/>
            <person name="Hall N."/>
            <person name="Watson M."/>
            <person name="Adriaenssens E.M."/>
            <person name="Foster-Nyarko E."/>
            <person name="Jarju S."/>
            <person name="Secka A."/>
            <person name="Antonio M."/>
            <person name="Oren A."/>
            <person name="Chaudhuri R.R."/>
            <person name="La Ragione R."/>
            <person name="Hildebrand F."/>
            <person name="Pallen M.J."/>
        </authorList>
    </citation>
    <scope>NUCLEOTIDE SEQUENCE</scope>
    <source>
        <strain evidence="3">1647</strain>
    </source>
</reference>
<sequence length="284" mass="28078">MSSSSRLAAPSPAEESPDRGGDSQIKSLSVPGLLAGGAAAATTSVIGGQLGISGTVAGAAITSVISAAVVAFYTDSVNGTARKLKQVAVRAGERAPSRDRGASVHSSRTRREADGGTGEAVAEATDAAETPEPSRGRRLLKIALMSLVIGLIGMAAVFGIQRISGTELSPGTGQIQRSVTGTDSVSPREDSGSSTDDGTEQQEGTDGQQQDGREQDVQQQDGTGADGSGEQSEGTTEDGSSPADEQQGEDADGTGGDSGSSGSSSSSESQDGASSGSGASEQIG</sequence>
<feature type="transmembrane region" description="Helical" evidence="2">
    <location>
        <begin position="142"/>
        <end position="160"/>
    </location>
</feature>
<evidence type="ECO:0000256" key="1">
    <source>
        <dbReference type="SAM" id="MobiDB-lite"/>
    </source>
</evidence>
<feature type="transmembrane region" description="Helical" evidence="2">
    <location>
        <begin position="52"/>
        <end position="73"/>
    </location>
</feature>
<feature type="region of interest" description="Disordered" evidence="1">
    <location>
        <begin position="1"/>
        <end position="27"/>
    </location>
</feature>
<dbReference type="Proteomes" id="UP000775129">
    <property type="component" value="Unassembled WGS sequence"/>
</dbReference>
<dbReference type="AlphaFoldDB" id="A0A921GLQ3"/>
<keyword evidence="2" id="KW-0812">Transmembrane</keyword>
<keyword evidence="2" id="KW-0472">Membrane</keyword>